<gene>
    <name evidence="2" type="ORF">RFM68_24980</name>
</gene>
<dbReference type="EMBL" id="JAVIJF010000020">
    <property type="protein sequence ID" value="MDX8527759.1"/>
    <property type="molecule type" value="Genomic_DNA"/>
</dbReference>
<proteinExistence type="predicted"/>
<evidence type="ECO:0000313" key="2">
    <source>
        <dbReference type="EMBL" id="MDX8527759.1"/>
    </source>
</evidence>
<keyword evidence="3" id="KW-1185">Reference proteome</keyword>
<evidence type="ECO:0008006" key="4">
    <source>
        <dbReference type="Google" id="ProtNLM"/>
    </source>
</evidence>
<evidence type="ECO:0000313" key="3">
    <source>
        <dbReference type="Proteomes" id="UP001276840"/>
    </source>
</evidence>
<organism evidence="2 3">
    <name type="scientific">Mesorhizobium montanum</name>
    <dbReference type="NCBI Taxonomy" id="3072323"/>
    <lineage>
        <taxon>Bacteria</taxon>
        <taxon>Pseudomonadati</taxon>
        <taxon>Pseudomonadota</taxon>
        <taxon>Alphaproteobacteria</taxon>
        <taxon>Hyphomicrobiales</taxon>
        <taxon>Phyllobacteriaceae</taxon>
        <taxon>Mesorhizobium</taxon>
    </lineage>
</organism>
<evidence type="ECO:0000256" key="1">
    <source>
        <dbReference type="SAM" id="Coils"/>
    </source>
</evidence>
<dbReference type="Proteomes" id="UP001276840">
    <property type="component" value="Unassembled WGS sequence"/>
</dbReference>
<dbReference type="RefSeq" id="WP_320235708.1">
    <property type="nucleotide sequence ID" value="NZ_JAVIJF010000020.1"/>
</dbReference>
<feature type="coiled-coil region" evidence="1">
    <location>
        <begin position="237"/>
        <end position="264"/>
    </location>
</feature>
<keyword evidence="1" id="KW-0175">Coiled coil</keyword>
<sequence>MAVDRTIIESVRLVGADGVGVEYPWQPNIWYLIRDDHPYLDILTRGRLAMARGDTKLQSLDEPVQDGTQWQRWDFETELARQRRLGEMSLPLKVPKDCALRCYVIPTSLLNYRDVVAMVEDIEEQVGFAAAWDMIAERPERSWSRRSSGSRMAMPSELVRCLDEELRAALSIRSNPFKELGPHSRRGVPLAENAIVSHWAMRRWGQLRDSAGGVAIELRSLRSKGGRSNPDGRQVKLDEQIRQLSLIEQRLERLKSTLARLGNDSEMATVVYPSPLFQRDYRLRTLLRAFAPPVSEALSDIESSRSHYPPVFLNSLWELWGAVWLVKELRRLGFSGSCLTDGPNLGRSCSWRLKRDDIVIELDFEPEPVFVDYEKLPPAHERDVPALEWAARNQELDPERPYLGLEMRCSPDYLVRITTPNGRFLMVGDASLASPRHHGKKVEKADAKPFTVERYRRTMGWSIEDQVVRCHPMGGFVIFPSPASAWVDLQRLPGAGDCTLLCPSPLGDREASRRLEGLLFVVAPEIRTSMSSA</sequence>
<name>A0ABU4ZQS4_9HYPH</name>
<reference evidence="2 3" key="1">
    <citation type="submission" date="2023-08" db="EMBL/GenBank/DDBJ databases">
        <title>Implementing the SeqCode for naming new Mesorhizobium species isolated from Vachellia karroo root nodules.</title>
        <authorList>
            <person name="Van Lill M."/>
        </authorList>
    </citation>
    <scope>NUCLEOTIDE SEQUENCE [LARGE SCALE GENOMIC DNA]</scope>
    <source>
        <strain evidence="2 3">MSK 1335</strain>
    </source>
</reference>
<accession>A0ABU4ZQS4</accession>
<protein>
    <recommendedName>
        <fullName evidence="4">DUF2357 domain-containing protein</fullName>
    </recommendedName>
</protein>
<comment type="caution">
    <text evidence="2">The sequence shown here is derived from an EMBL/GenBank/DDBJ whole genome shotgun (WGS) entry which is preliminary data.</text>
</comment>